<dbReference type="GO" id="GO:0008113">
    <property type="term" value="F:peptide-methionine (S)-S-oxide reductase activity"/>
    <property type="evidence" value="ECO:0007669"/>
    <property type="project" value="UniProtKB-EC"/>
</dbReference>
<dbReference type="NCBIfam" id="TIGR00401">
    <property type="entry name" value="msrA"/>
    <property type="match status" value="2"/>
</dbReference>
<protein>
    <recommendedName>
        <fullName evidence="2">peptide-methionine (S)-S-oxide reductase</fullName>
        <ecNumber evidence="2">1.8.4.11</ecNumber>
    </recommendedName>
    <alternativeName>
        <fullName evidence="5">Peptide-methionine (S)-S-oxide reductase</fullName>
    </alternativeName>
    <alternativeName>
        <fullName evidence="4">Protein-methionine-S-oxide reductase</fullName>
    </alternativeName>
</protein>
<dbReference type="InterPro" id="IPR002569">
    <property type="entry name" value="Met_Sox_Rdtase_MsrA_dom"/>
</dbReference>
<dbReference type="FunFam" id="3.30.1060.10:FF:000002">
    <property type="entry name" value="Peptide methionine sulfoxide reductase"/>
    <property type="match status" value="2"/>
</dbReference>
<dbReference type="EMBL" id="JNBS01003004">
    <property type="protein sequence ID" value="OQR88800.1"/>
    <property type="molecule type" value="Genomic_DNA"/>
</dbReference>
<evidence type="ECO:0000256" key="4">
    <source>
        <dbReference type="ARBA" id="ARBA00030273"/>
    </source>
</evidence>
<proteinExistence type="inferred from homology"/>
<sequence length="362" mass="40635">MCGAMLARGLVGPLRAVRGYSTAATVSLQPDEELATFAAGCFWGVQLHFQRQNGVVDSQVGYINGITLNPSYTQVCTGNTGHAEAVQLKFNRAIVSYEELLEKFWSIHDPTTLNQQKNDIGTQYRSGIYYHNDQQLALATASKQQAQSRFARPIVTEIVPAQTFYLAEDYHQRYLEKGGQCARTGSTVPIRCYDTLLPNEQLATFAAGCFWSVQLNFQRLDGVVNSHVGYTSGTTVNPSYKEVCTGNTGHAEAVQIKYDESKISYKELLDKFFEIHDPTLLNRQKEDVGTQYRSGIYYHNEEQRELAEEAKKQKAEELKTEVVTEILPASTFYHAEDYHQKYLEKGGQCARVGSKNAIRCYG</sequence>
<comment type="caution">
    <text evidence="7">The sequence shown here is derived from an EMBL/GenBank/DDBJ whole genome shotgun (WGS) entry which is preliminary data.</text>
</comment>
<dbReference type="Gene3D" id="3.30.1060.10">
    <property type="entry name" value="Peptide methionine sulphoxide reductase MsrA"/>
    <property type="match status" value="2"/>
</dbReference>
<organism evidence="7 8">
    <name type="scientific">Thraustotheca clavata</name>
    <dbReference type="NCBI Taxonomy" id="74557"/>
    <lineage>
        <taxon>Eukaryota</taxon>
        <taxon>Sar</taxon>
        <taxon>Stramenopiles</taxon>
        <taxon>Oomycota</taxon>
        <taxon>Saprolegniomycetes</taxon>
        <taxon>Saprolegniales</taxon>
        <taxon>Achlyaceae</taxon>
        <taxon>Thraustotheca</taxon>
    </lineage>
</organism>
<evidence type="ECO:0000256" key="1">
    <source>
        <dbReference type="ARBA" id="ARBA00005591"/>
    </source>
</evidence>
<dbReference type="PANTHER" id="PTHR42799">
    <property type="entry name" value="MITOCHONDRIAL PEPTIDE METHIONINE SULFOXIDE REDUCTASE"/>
    <property type="match status" value="1"/>
</dbReference>
<dbReference type="Pfam" id="PF01625">
    <property type="entry name" value="PMSR"/>
    <property type="match status" value="2"/>
</dbReference>
<gene>
    <name evidence="7" type="ORF">THRCLA_10095</name>
</gene>
<dbReference type="Proteomes" id="UP000243217">
    <property type="component" value="Unassembled WGS sequence"/>
</dbReference>
<feature type="domain" description="Peptide methionine sulphoxide reductase MsrA" evidence="6">
    <location>
        <begin position="203"/>
        <end position="346"/>
    </location>
</feature>
<reference evidence="7 8" key="1">
    <citation type="journal article" date="2014" name="Genome Biol. Evol.">
        <title>The secreted proteins of Achlya hypogyna and Thraustotheca clavata identify the ancestral oomycete secretome and reveal gene acquisitions by horizontal gene transfer.</title>
        <authorList>
            <person name="Misner I."/>
            <person name="Blouin N."/>
            <person name="Leonard G."/>
            <person name="Richards T.A."/>
            <person name="Lane C.E."/>
        </authorList>
    </citation>
    <scope>NUCLEOTIDE SEQUENCE [LARGE SCALE GENOMIC DNA]</scope>
    <source>
        <strain evidence="7 8">ATCC 34112</strain>
    </source>
</reference>
<dbReference type="GO" id="GO:0005737">
    <property type="term" value="C:cytoplasm"/>
    <property type="evidence" value="ECO:0007669"/>
    <property type="project" value="TreeGrafter"/>
</dbReference>
<evidence type="ECO:0000313" key="8">
    <source>
        <dbReference type="Proteomes" id="UP000243217"/>
    </source>
</evidence>
<dbReference type="OrthoDB" id="77405at2759"/>
<name>A0A1V9YT65_9STRA</name>
<dbReference type="EC" id="1.8.4.11" evidence="2"/>
<dbReference type="HAMAP" id="MF_01401">
    <property type="entry name" value="MsrA"/>
    <property type="match status" value="2"/>
</dbReference>
<evidence type="ECO:0000256" key="3">
    <source>
        <dbReference type="ARBA" id="ARBA00023002"/>
    </source>
</evidence>
<dbReference type="InterPro" id="IPR050162">
    <property type="entry name" value="MsrA_MetSO_reductase"/>
</dbReference>
<accession>A0A1V9YT65</accession>
<dbReference type="STRING" id="74557.A0A1V9YT65"/>
<dbReference type="SUPFAM" id="SSF55068">
    <property type="entry name" value="Peptide methionine sulfoxide reductase"/>
    <property type="match status" value="2"/>
</dbReference>
<comment type="similarity">
    <text evidence="1">Belongs to the MsrA Met sulfoxide reductase family.</text>
</comment>
<evidence type="ECO:0000259" key="6">
    <source>
        <dbReference type="Pfam" id="PF01625"/>
    </source>
</evidence>
<keyword evidence="3" id="KW-0560">Oxidoreductase</keyword>
<dbReference type="AlphaFoldDB" id="A0A1V9YT65"/>
<dbReference type="GO" id="GO:0034599">
    <property type="term" value="P:cellular response to oxidative stress"/>
    <property type="evidence" value="ECO:0007669"/>
    <property type="project" value="TreeGrafter"/>
</dbReference>
<dbReference type="PANTHER" id="PTHR42799:SF26">
    <property type="entry name" value="PEPTIDE-METHIONINE (S)-S-OXIDE REDUCTASE"/>
    <property type="match status" value="1"/>
</dbReference>
<keyword evidence="8" id="KW-1185">Reference proteome</keyword>
<dbReference type="InterPro" id="IPR036509">
    <property type="entry name" value="Met_Sox_Rdtase_MsrA_sf"/>
</dbReference>
<evidence type="ECO:0000256" key="2">
    <source>
        <dbReference type="ARBA" id="ARBA00012502"/>
    </source>
</evidence>
<feature type="domain" description="Peptide methionine sulphoxide reductase MsrA" evidence="6">
    <location>
        <begin position="35"/>
        <end position="178"/>
    </location>
</feature>
<evidence type="ECO:0000313" key="7">
    <source>
        <dbReference type="EMBL" id="OQR88800.1"/>
    </source>
</evidence>
<evidence type="ECO:0000256" key="5">
    <source>
        <dbReference type="ARBA" id="ARBA00030643"/>
    </source>
</evidence>